<evidence type="ECO:0000259" key="2">
    <source>
        <dbReference type="Pfam" id="PF17289"/>
    </source>
</evidence>
<organism evidence="3 4">
    <name type="scientific">Clostridium tepidum</name>
    <dbReference type="NCBI Taxonomy" id="1962263"/>
    <lineage>
        <taxon>Bacteria</taxon>
        <taxon>Bacillati</taxon>
        <taxon>Bacillota</taxon>
        <taxon>Clostridia</taxon>
        <taxon>Eubacteriales</taxon>
        <taxon>Clostridiaceae</taxon>
        <taxon>Clostridium</taxon>
    </lineage>
</organism>
<sequence length="523" mass="60229">MGISKENARKLKYLWEEEHKVDWIQSFVKIVDKNTNIIPFKLTQEQKDLVEGLEKFNIISKSRQLGISTVTIALSLRESIVNPNSNCLLVSYDQKSCNAVFNKLKQQYNLLPKWLKPKELANNRQELKFKNGSRITCVTAGNKDLGRGDTLHIVHLSEFAFYKDAEKHLNSILQALAPNGTLIIESTSNGLNCYADLVRKADNRENDFKLFFYNWINGKSLFLDDYKQACESYKNRHNGKMLTKDEIDDDEELQLMKLGASMEQLVWRRSKIEKIGMDKFRQEFPSTLTESFITTGASVFSNAKIDSIEKAIISNKTKYIKKENILDLPQLLKNHIGRSFFIYQIPKAGKRYYIGADLSEGVGQDYSVIEVLDKDGEQVAEFYSNKIKPYQMAEIINEIGHYYNYALLCVEKASGGHSVIERLRYDLHYMNMVKYKSYDDFNKLVWNVGFDTNSKTKSIIINDFVELFEKGQLKINSRRLLQEMKIFEINENGRMGASGAGHDDSVMSMALAIVSIKYGFWYV</sequence>
<dbReference type="OrthoDB" id="9768556at2"/>
<evidence type="ECO:0000313" key="3">
    <source>
        <dbReference type="EMBL" id="OOO63994.1"/>
    </source>
</evidence>
<dbReference type="Pfam" id="PF17289">
    <property type="entry name" value="Terminase_6C"/>
    <property type="match status" value="1"/>
</dbReference>
<dbReference type="InterPro" id="IPR027417">
    <property type="entry name" value="P-loop_NTPase"/>
</dbReference>
<evidence type="ECO:0000313" key="4">
    <source>
        <dbReference type="Proteomes" id="UP000190256"/>
    </source>
</evidence>
<evidence type="ECO:0000256" key="1">
    <source>
        <dbReference type="ARBA" id="ARBA00022612"/>
    </source>
</evidence>
<dbReference type="EMBL" id="MRAE01000044">
    <property type="protein sequence ID" value="OOO63994.1"/>
    <property type="molecule type" value="Genomic_DNA"/>
</dbReference>
<protein>
    <submittedName>
        <fullName evidence="3">Terminase</fullName>
    </submittedName>
</protein>
<dbReference type="InterPro" id="IPR035421">
    <property type="entry name" value="Terminase_6C"/>
</dbReference>
<comment type="caution">
    <text evidence="3">The sequence shown here is derived from an EMBL/GenBank/DDBJ whole genome shotgun (WGS) entry which is preliminary data.</text>
</comment>
<dbReference type="RefSeq" id="WP_078054779.1">
    <property type="nucleotide sequence ID" value="NZ_MRAE01000044.1"/>
</dbReference>
<dbReference type="Proteomes" id="UP000190256">
    <property type="component" value="Unassembled WGS sequence"/>
</dbReference>
<dbReference type="Gene3D" id="3.30.420.240">
    <property type="match status" value="1"/>
</dbReference>
<name>A0A1S9I0Y6_9CLOT</name>
<dbReference type="Gene3D" id="3.40.50.300">
    <property type="entry name" value="P-loop containing nucleotide triphosphate hydrolases"/>
    <property type="match status" value="1"/>
</dbReference>
<keyword evidence="1" id="KW-1188">Viral release from host cell</keyword>
<gene>
    <name evidence="3" type="ORF">BS638_12405</name>
</gene>
<dbReference type="AlphaFoldDB" id="A0A1S9I0Y6"/>
<reference evidence="3 4" key="1">
    <citation type="submission" date="2016-12" db="EMBL/GenBank/DDBJ databases">
        <title>Clostridium tepidum sp. nov., a close relative of Clostridium sporogenes and Clostridium botulinum Group I.</title>
        <authorList>
            <person name="Dobritsa A.P."/>
            <person name="Kutumbaka K.K."/>
            <person name="Werner K."/>
            <person name="Wiedmann M."/>
            <person name="Asmus A."/>
            <person name="Samadpour M."/>
        </authorList>
    </citation>
    <scope>NUCLEOTIDE SEQUENCE [LARGE SCALE GENOMIC DNA]</scope>
    <source>
        <strain evidence="3 4">IEH 97212</strain>
    </source>
</reference>
<feature type="domain" description="Terminase large subunit gp17-like C-terminal" evidence="2">
    <location>
        <begin position="354"/>
        <end position="514"/>
    </location>
</feature>
<accession>A0A1S9I0Y6</accession>
<proteinExistence type="predicted"/>